<keyword evidence="1" id="KW-0812">Transmembrane</keyword>
<feature type="transmembrane region" description="Helical" evidence="1">
    <location>
        <begin position="199"/>
        <end position="221"/>
    </location>
</feature>
<dbReference type="PROSITE" id="PS51257">
    <property type="entry name" value="PROKAR_LIPOPROTEIN"/>
    <property type="match status" value="1"/>
</dbReference>
<evidence type="ECO:0000256" key="1">
    <source>
        <dbReference type="SAM" id="Phobius"/>
    </source>
</evidence>
<evidence type="ECO:0000313" key="2">
    <source>
        <dbReference type="EMBL" id="MBI9000453.1"/>
    </source>
</evidence>
<reference evidence="2 3" key="1">
    <citation type="submission" date="2020-12" db="EMBL/GenBank/DDBJ databases">
        <title>Genome public.</title>
        <authorList>
            <person name="Sun Q."/>
        </authorList>
    </citation>
    <scope>NUCLEOTIDE SEQUENCE [LARGE SCALE GENOMIC DNA]</scope>
    <source>
        <strain evidence="2 3">CCM 8864</strain>
    </source>
</reference>
<evidence type="ECO:0000313" key="3">
    <source>
        <dbReference type="Proteomes" id="UP000625574"/>
    </source>
</evidence>
<name>A0ABS0VYH5_9CORY</name>
<feature type="transmembrane region" description="Helical" evidence="1">
    <location>
        <begin position="172"/>
        <end position="192"/>
    </location>
</feature>
<keyword evidence="1" id="KW-1133">Transmembrane helix</keyword>
<sequence length="276" mass="28402">MNTLRAQLYTATRLTSVRASSALTLLAIVLSCAATWALPVLLTHLDLGAAVQDERVAAALAAASPASSQLQRGAFDVFASTSSDVLTLPQLTVIISGILIGTTMIRHGAVCWQIIDSSRTRVSASILCTSAIVAAVPAAIGALLCWPVSLIAMMLHDVDFAVDVPDLLLLQVRGIVVLTLVAVLCAGLGLVFRSLGGTAAAVAAVAVVEFLVTAVSALAGLGPRAAGWLPLQSARMAIGLSDPTGDFPSWAGLGSVLGWTVLVVGLGVVRFHRYNL</sequence>
<accession>A0ABS0VYH5</accession>
<feature type="transmembrane region" description="Helical" evidence="1">
    <location>
        <begin position="85"/>
        <end position="105"/>
    </location>
</feature>
<comment type="caution">
    <text evidence="2">The sequence shown here is derived from an EMBL/GenBank/DDBJ whole genome shotgun (WGS) entry which is preliminary data.</text>
</comment>
<organism evidence="2 3">
    <name type="scientific">Corynebacterium marambiense</name>
    <dbReference type="NCBI Taxonomy" id="2765364"/>
    <lineage>
        <taxon>Bacteria</taxon>
        <taxon>Bacillati</taxon>
        <taxon>Actinomycetota</taxon>
        <taxon>Actinomycetes</taxon>
        <taxon>Mycobacteriales</taxon>
        <taxon>Corynebacteriaceae</taxon>
        <taxon>Corynebacterium</taxon>
    </lineage>
</organism>
<keyword evidence="1" id="KW-0472">Membrane</keyword>
<proteinExistence type="predicted"/>
<feature type="transmembrane region" description="Helical" evidence="1">
    <location>
        <begin position="250"/>
        <end position="269"/>
    </location>
</feature>
<feature type="transmembrane region" description="Helical" evidence="1">
    <location>
        <begin position="126"/>
        <end position="152"/>
    </location>
</feature>
<protein>
    <recommendedName>
        <fullName evidence="4">ABC-2 family transporter protein</fullName>
    </recommendedName>
</protein>
<dbReference type="Proteomes" id="UP000625574">
    <property type="component" value="Unassembled WGS sequence"/>
</dbReference>
<keyword evidence="3" id="KW-1185">Reference proteome</keyword>
<dbReference type="RefSeq" id="WP_198735910.1">
    <property type="nucleotide sequence ID" value="NZ_JAEIOT010000007.1"/>
</dbReference>
<gene>
    <name evidence="2" type="ORF">JDV76_05650</name>
</gene>
<dbReference type="EMBL" id="JAEIOT010000007">
    <property type="protein sequence ID" value="MBI9000453.1"/>
    <property type="molecule type" value="Genomic_DNA"/>
</dbReference>
<feature type="transmembrane region" description="Helical" evidence="1">
    <location>
        <begin position="21"/>
        <end position="42"/>
    </location>
</feature>
<evidence type="ECO:0008006" key="4">
    <source>
        <dbReference type="Google" id="ProtNLM"/>
    </source>
</evidence>